<evidence type="ECO:0000256" key="1">
    <source>
        <dbReference type="SAM" id="SignalP"/>
    </source>
</evidence>
<protein>
    <submittedName>
        <fullName evidence="2">Uncharacterized protein</fullName>
    </submittedName>
</protein>
<comment type="caution">
    <text evidence="2">The sequence shown here is derived from an EMBL/GenBank/DDBJ whole genome shotgun (WGS) entry which is preliminary data.</text>
</comment>
<dbReference type="Proteomes" id="UP001195660">
    <property type="component" value="Unassembled WGS sequence"/>
</dbReference>
<reference evidence="2 3" key="1">
    <citation type="submission" date="2019-11" db="EMBL/GenBank/DDBJ databases">
        <title>Novel Deefgea species.</title>
        <authorList>
            <person name="Han J.-H."/>
        </authorList>
    </citation>
    <scope>NUCLEOTIDE SEQUENCE [LARGE SCALE GENOMIC DNA]</scope>
    <source>
        <strain evidence="2 3">LMG 24817</strain>
    </source>
</reference>
<sequence>MKWLASLLLVGSALAHASTPPAECIAASKALAAWIEQQHGQVQRNEIETSPFADDVRMACDGTPQAYQKSLAQIMQHWQPKPASNNSFSLSETTQSLLAMTFILGLGIVSSSTLLGIYQSAAGVAVLADYPE</sequence>
<evidence type="ECO:0000313" key="3">
    <source>
        <dbReference type="Proteomes" id="UP001195660"/>
    </source>
</evidence>
<organism evidence="2 3">
    <name type="scientific">Deefgea chitinilytica</name>
    <dbReference type="NCBI Taxonomy" id="570276"/>
    <lineage>
        <taxon>Bacteria</taxon>
        <taxon>Pseudomonadati</taxon>
        <taxon>Pseudomonadota</taxon>
        <taxon>Betaproteobacteria</taxon>
        <taxon>Neisseriales</taxon>
        <taxon>Chitinibacteraceae</taxon>
        <taxon>Deefgea</taxon>
    </lineage>
</organism>
<accession>A0ABS2CE93</accession>
<feature type="signal peptide" evidence="1">
    <location>
        <begin position="1"/>
        <end position="17"/>
    </location>
</feature>
<gene>
    <name evidence="2" type="ORF">GM173_12945</name>
</gene>
<name>A0ABS2CE93_9NEIS</name>
<dbReference type="RefSeq" id="WP_203571805.1">
    <property type="nucleotide sequence ID" value="NZ_WOFE01000007.1"/>
</dbReference>
<dbReference type="EMBL" id="WOFE01000007">
    <property type="protein sequence ID" value="MBM5572476.1"/>
    <property type="molecule type" value="Genomic_DNA"/>
</dbReference>
<feature type="chain" id="PRO_5046463697" evidence="1">
    <location>
        <begin position="18"/>
        <end position="132"/>
    </location>
</feature>
<keyword evidence="1" id="KW-0732">Signal</keyword>
<proteinExistence type="predicted"/>
<evidence type="ECO:0000313" key="2">
    <source>
        <dbReference type="EMBL" id="MBM5572476.1"/>
    </source>
</evidence>
<keyword evidence="3" id="KW-1185">Reference proteome</keyword>